<keyword evidence="2 5" id="KW-0812">Transmembrane</keyword>
<sequence length="421" mass="47745">MFNYRILAVIKRELMEKLFSKAFITMTLLVPGLIFLMLGIQAFLYSSEKKNLRIDIITESNELTNSFLNDFIKSEYSKSGKYVFSFQTMNRDELKKYLEGKKKELIDEKLGGIVFVPTSALNDKKVEYYSKSSQNISLFKDLDGLINKTLIDQYFHNKTLSKEELDFARLGVDFTGFKVSEDEGIKEEGYGNLVLAYLFTFLLYISLLMIGQMTMQSVIEEKNNRIVEVVLSSVSPTELMTGKILGATLTGIIQMAIWLSPVILLMSTTIFVLPKELLFSININVIIYMLINFLIGLLTFIGLFAMLGAIFDNPQDASSGTLPVMMLIIIPFFIALSMMEDPNKPIAEIASLFPFASIIVMPARMTLVGVPTLHLILAVVINILTFIAIFPIAGKIYRIGILRTGKKPKWSEVFKWLRYKY</sequence>
<feature type="transmembrane region" description="Helical" evidence="5">
    <location>
        <begin position="285"/>
        <end position="311"/>
    </location>
</feature>
<dbReference type="PANTHER" id="PTHR43471:SF3">
    <property type="entry name" value="ABC TRANSPORTER PERMEASE PROTEIN NATB"/>
    <property type="match status" value="1"/>
</dbReference>
<keyword evidence="8" id="KW-1185">Reference proteome</keyword>
<evidence type="ECO:0000256" key="4">
    <source>
        <dbReference type="ARBA" id="ARBA00023136"/>
    </source>
</evidence>
<keyword evidence="3 5" id="KW-1133">Transmembrane helix</keyword>
<evidence type="ECO:0000256" key="5">
    <source>
        <dbReference type="SAM" id="Phobius"/>
    </source>
</evidence>
<dbReference type="PANTHER" id="PTHR43471">
    <property type="entry name" value="ABC TRANSPORTER PERMEASE"/>
    <property type="match status" value="1"/>
</dbReference>
<gene>
    <name evidence="7" type="ORF">P0M35_07140</name>
</gene>
<feature type="transmembrane region" description="Helical" evidence="5">
    <location>
        <begin position="373"/>
        <end position="393"/>
    </location>
</feature>
<feature type="transmembrane region" description="Helical" evidence="5">
    <location>
        <begin position="349"/>
        <end position="367"/>
    </location>
</feature>
<dbReference type="GO" id="GO:0016020">
    <property type="term" value="C:membrane"/>
    <property type="evidence" value="ECO:0007669"/>
    <property type="project" value="UniProtKB-SubCell"/>
</dbReference>
<proteinExistence type="predicted"/>
<comment type="caution">
    <text evidence="7">The sequence shown here is derived from an EMBL/GenBank/DDBJ whole genome shotgun (WGS) entry which is preliminary data.</text>
</comment>
<comment type="subcellular location">
    <subcellularLocation>
        <location evidence="1">Membrane</location>
        <topology evidence="1">Multi-pass membrane protein</topology>
    </subcellularLocation>
</comment>
<dbReference type="GO" id="GO:0140359">
    <property type="term" value="F:ABC-type transporter activity"/>
    <property type="evidence" value="ECO:0007669"/>
    <property type="project" value="InterPro"/>
</dbReference>
<protein>
    <submittedName>
        <fullName evidence="7">ABC transporter permease</fullName>
    </submittedName>
</protein>
<feature type="transmembrane region" description="Helical" evidence="5">
    <location>
        <begin position="22"/>
        <end position="45"/>
    </location>
</feature>
<feature type="transmembrane region" description="Helical" evidence="5">
    <location>
        <begin position="244"/>
        <end position="273"/>
    </location>
</feature>
<feature type="domain" description="ABC-2 type transporter transmembrane" evidence="6">
    <location>
        <begin position="21"/>
        <end position="393"/>
    </location>
</feature>
<organism evidence="7 8">
    <name type="scientific">Stygiobacter electus</name>
    <dbReference type="NCBI Taxonomy" id="3032292"/>
    <lineage>
        <taxon>Bacteria</taxon>
        <taxon>Pseudomonadati</taxon>
        <taxon>Ignavibacteriota</taxon>
        <taxon>Ignavibacteria</taxon>
        <taxon>Ignavibacteriales</taxon>
        <taxon>Melioribacteraceae</taxon>
        <taxon>Stygiobacter</taxon>
    </lineage>
</organism>
<feature type="transmembrane region" description="Helical" evidence="5">
    <location>
        <begin position="317"/>
        <end position="337"/>
    </location>
</feature>
<evidence type="ECO:0000259" key="6">
    <source>
        <dbReference type="Pfam" id="PF12698"/>
    </source>
</evidence>
<evidence type="ECO:0000256" key="1">
    <source>
        <dbReference type="ARBA" id="ARBA00004141"/>
    </source>
</evidence>
<dbReference type="Pfam" id="PF12698">
    <property type="entry name" value="ABC2_membrane_3"/>
    <property type="match status" value="1"/>
</dbReference>
<dbReference type="EMBL" id="JARGDL010000008">
    <property type="protein sequence ID" value="MDF1611919.1"/>
    <property type="molecule type" value="Genomic_DNA"/>
</dbReference>
<dbReference type="Proteomes" id="UP001221302">
    <property type="component" value="Unassembled WGS sequence"/>
</dbReference>
<dbReference type="RefSeq" id="WP_321535687.1">
    <property type="nucleotide sequence ID" value="NZ_JARGDL010000008.1"/>
</dbReference>
<reference evidence="7" key="1">
    <citation type="submission" date="2023-03" db="EMBL/GenBank/DDBJ databases">
        <title>Stygiobacter electus gen. nov., sp. nov., facultatively anaerobic thermotolerant bacterium of the class Ignavibacteria from a well of Yessentuki mineral water deposit.</title>
        <authorList>
            <person name="Podosokorskaya O.A."/>
            <person name="Elcheninov A.G."/>
            <person name="Petrova N.F."/>
            <person name="Zavarzina D.G."/>
            <person name="Kublanov I.V."/>
            <person name="Merkel A.Y."/>
        </authorList>
    </citation>
    <scope>NUCLEOTIDE SEQUENCE</scope>
    <source>
        <strain evidence="7">09-Me</strain>
    </source>
</reference>
<dbReference type="AlphaFoldDB" id="A0AAE3P0M7"/>
<accession>A0AAE3P0M7</accession>
<evidence type="ECO:0000313" key="7">
    <source>
        <dbReference type="EMBL" id="MDF1611919.1"/>
    </source>
</evidence>
<evidence type="ECO:0000256" key="2">
    <source>
        <dbReference type="ARBA" id="ARBA00022692"/>
    </source>
</evidence>
<keyword evidence="4 5" id="KW-0472">Membrane</keyword>
<evidence type="ECO:0000313" key="8">
    <source>
        <dbReference type="Proteomes" id="UP001221302"/>
    </source>
</evidence>
<dbReference type="InterPro" id="IPR013525">
    <property type="entry name" value="ABC2_TM"/>
</dbReference>
<name>A0AAE3P0M7_9BACT</name>
<feature type="transmembrane region" description="Helical" evidence="5">
    <location>
        <begin position="194"/>
        <end position="215"/>
    </location>
</feature>
<evidence type="ECO:0000256" key="3">
    <source>
        <dbReference type="ARBA" id="ARBA00022989"/>
    </source>
</evidence>